<evidence type="ECO:0000313" key="1">
    <source>
        <dbReference type="EMBL" id="MUN54415.1"/>
    </source>
</evidence>
<name>A0A7K1LGV1_9MICC</name>
<accession>A0A7K1LGV1</accession>
<sequence length="243" mass="27619">MNNNHEPYGHEQEEGMININPSFKARTPYIFHFDDQTVVLGDPEYLKQVETFLLTADLATRTTYWDTGEEDPLDFDPDPEPEDMNSVGIEGDESVFWNAIESAIFQQTEWPEGEDAVVYAPHVPDWLSQAQSWYFDPICPPLGPGGPGGWVRRRAVDGRGYPVGLFQLTEADSFWVFASEEDLSDIMELCRSLARFRIGFDQVTPYLGPDDTIGSLALPIECRDALHEELMIRGVDVESMFWE</sequence>
<keyword evidence="2" id="KW-1185">Reference proteome</keyword>
<dbReference type="Proteomes" id="UP000462152">
    <property type="component" value="Unassembled WGS sequence"/>
</dbReference>
<dbReference type="OrthoDB" id="4878524at2"/>
<protein>
    <submittedName>
        <fullName evidence="1">Uncharacterized protein</fullName>
    </submittedName>
</protein>
<gene>
    <name evidence="1" type="ORF">GMA10_04175</name>
</gene>
<dbReference type="EMBL" id="WOGT01000002">
    <property type="protein sequence ID" value="MUN54415.1"/>
    <property type="molecule type" value="Genomic_DNA"/>
</dbReference>
<proteinExistence type="predicted"/>
<dbReference type="RefSeq" id="WP_129315688.1">
    <property type="nucleotide sequence ID" value="NZ_CP197643.1"/>
</dbReference>
<organism evidence="1 2">
    <name type="scientific">Rothia koreensis</name>
    <dbReference type="NCBI Taxonomy" id="592378"/>
    <lineage>
        <taxon>Bacteria</taxon>
        <taxon>Bacillati</taxon>
        <taxon>Actinomycetota</taxon>
        <taxon>Actinomycetes</taxon>
        <taxon>Micrococcales</taxon>
        <taxon>Micrococcaceae</taxon>
        <taxon>Rothia</taxon>
    </lineage>
</organism>
<dbReference type="AlphaFoldDB" id="A0A7K1LGV1"/>
<comment type="caution">
    <text evidence="1">The sequence shown here is derived from an EMBL/GenBank/DDBJ whole genome shotgun (WGS) entry which is preliminary data.</text>
</comment>
<reference evidence="1 2" key="1">
    <citation type="submission" date="2019-12" db="EMBL/GenBank/DDBJ databases">
        <authorList>
            <person name="Li J."/>
            <person name="Shi Y."/>
            <person name="Xu G."/>
            <person name="Xiao D."/>
            <person name="Ran X."/>
        </authorList>
    </citation>
    <scope>NUCLEOTIDE SEQUENCE [LARGE SCALE GENOMIC DNA]</scope>
    <source>
        <strain evidence="1 2">JCM 15915</strain>
    </source>
</reference>
<evidence type="ECO:0000313" key="2">
    <source>
        <dbReference type="Proteomes" id="UP000462152"/>
    </source>
</evidence>